<feature type="compositionally biased region" description="Polar residues" evidence="2">
    <location>
        <begin position="425"/>
        <end position="439"/>
    </location>
</feature>
<proteinExistence type="predicted"/>
<dbReference type="OrthoDB" id="3440029at2759"/>
<comment type="caution">
    <text evidence="3">The sequence shown here is derived from an EMBL/GenBank/DDBJ whole genome shotgun (WGS) entry which is preliminary data.</text>
</comment>
<dbReference type="AlphaFoldDB" id="A0A1B8AKE5"/>
<feature type="compositionally biased region" description="Basic and acidic residues" evidence="2">
    <location>
        <begin position="166"/>
        <end position="179"/>
    </location>
</feature>
<evidence type="ECO:0000256" key="2">
    <source>
        <dbReference type="SAM" id="MobiDB-lite"/>
    </source>
</evidence>
<feature type="region of interest" description="Disordered" evidence="2">
    <location>
        <begin position="209"/>
        <end position="623"/>
    </location>
</feature>
<protein>
    <submittedName>
        <fullName evidence="3">Uncharacterized protein</fullName>
    </submittedName>
</protein>
<feature type="compositionally biased region" description="Basic and acidic residues" evidence="2">
    <location>
        <begin position="393"/>
        <end position="402"/>
    </location>
</feature>
<evidence type="ECO:0000256" key="1">
    <source>
        <dbReference type="SAM" id="Coils"/>
    </source>
</evidence>
<feature type="compositionally biased region" description="Low complexity" evidence="2">
    <location>
        <begin position="407"/>
        <end position="417"/>
    </location>
</feature>
<feature type="compositionally biased region" description="Basic residues" evidence="2">
    <location>
        <begin position="180"/>
        <end position="192"/>
    </location>
</feature>
<name>A0A1B8AKE5_FUSPO</name>
<feature type="compositionally biased region" description="Basic and acidic residues" evidence="2">
    <location>
        <begin position="485"/>
        <end position="511"/>
    </location>
</feature>
<feature type="compositionally biased region" description="Polar residues" evidence="2">
    <location>
        <begin position="223"/>
        <end position="240"/>
    </location>
</feature>
<feature type="compositionally biased region" description="Basic and acidic residues" evidence="2">
    <location>
        <begin position="530"/>
        <end position="617"/>
    </location>
</feature>
<feature type="coiled-coil region" evidence="1">
    <location>
        <begin position="123"/>
        <end position="150"/>
    </location>
</feature>
<feature type="compositionally biased region" description="Pro residues" evidence="2">
    <location>
        <begin position="289"/>
        <end position="300"/>
    </location>
</feature>
<reference evidence="3 4" key="1">
    <citation type="submission" date="2016-06" db="EMBL/GenBank/DDBJ databases">
        <title>Living apart together: crosstalk between the core and supernumerary genomes in a fungal plant pathogen.</title>
        <authorList>
            <person name="Vanheule A."/>
            <person name="Audenaert K."/>
            <person name="Warris S."/>
            <person name="Van De Geest H."/>
            <person name="Schijlen E."/>
            <person name="Hofte M."/>
            <person name="De Saeger S."/>
            <person name="Haesaert G."/>
            <person name="Waalwijk C."/>
            <person name="Van Der Lee T."/>
        </authorList>
    </citation>
    <scope>NUCLEOTIDE SEQUENCE [LARGE SCALE GENOMIC DNA]</scope>
    <source>
        <strain evidence="3 4">2516</strain>
    </source>
</reference>
<dbReference type="STRING" id="36050.A0A1B8AKE5"/>
<evidence type="ECO:0000313" key="3">
    <source>
        <dbReference type="EMBL" id="OBS20990.1"/>
    </source>
</evidence>
<keyword evidence="1" id="KW-0175">Coiled coil</keyword>
<feature type="compositionally biased region" description="Pro residues" evidence="2">
    <location>
        <begin position="340"/>
        <end position="355"/>
    </location>
</feature>
<dbReference type="EMBL" id="LYXU01000003">
    <property type="protein sequence ID" value="OBS20990.1"/>
    <property type="molecule type" value="Genomic_DNA"/>
</dbReference>
<dbReference type="OMA" id="WEETIIS"/>
<accession>A0A1B8AKE5</accession>
<feature type="compositionally biased region" description="Polar residues" evidence="2">
    <location>
        <begin position="67"/>
        <end position="76"/>
    </location>
</feature>
<organism evidence="3 4">
    <name type="scientific">Fusarium poae</name>
    <dbReference type="NCBI Taxonomy" id="36050"/>
    <lineage>
        <taxon>Eukaryota</taxon>
        <taxon>Fungi</taxon>
        <taxon>Dikarya</taxon>
        <taxon>Ascomycota</taxon>
        <taxon>Pezizomycotina</taxon>
        <taxon>Sordariomycetes</taxon>
        <taxon>Hypocreomycetidae</taxon>
        <taxon>Hypocreales</taxon>
        <taxon>Nectriaceae</taxon>
        <taxon>Fusarium</taxon>
    </lineage>
</organism>
<feature type="region of interest" description="Disordered" evidence="2">
    <location>
        <begin position="1"/>
        <end position="79"/>
    </location>
</feature>
<feature type="compositionally biased region" description="Pro residues" evidence="2">
    <location>
        <begin position="362"/>
        <end position="371"/>
    </location>
</feature>
<feature type="region of interest" description="Disordered" evidence="2">
    <location>
        <begin position="166"/>
        <end position="192"/>
    </location>
</feature>
<dbReference type="Proteomes" id="UP000091967">
    <property type="component" value="Unassembled WGS sequence"/>
</dbReference>
<sequence length="623" mass="70876">MANLHPSGAMPRDIPPQLHQQAQASHSGRSMPQSNGVSARYPAYVPVNTQPYHHPPLPPMGLHGSPDIQTSQSRNPQRYRALRLEKASSDSSWEETIISEKPMSQSMIRDRIDWLQKNTISVAKKKQEKNEAIQNQIDKAQADLTREDRDVRFYYKLVQLESEWRAADDRRRDDKSERSSRRHRSHSKRNKFPKLERVAIVAYFVSTPAADRHGSRPHGTNMLPKQSKQTYHSQTAQKNAQGLPPVTLASSFARPVPPNVHGSAPPATDSKPKSHPKPIITQQTVVPQAPQPPQAQPPYQGPLNMPKQNGMAPASHNVVLPQIVKPAGPAPPQVSVGQPPKLPPIQLPLRPPQVPGPLSVPNAPPAKPPAGPVRGATDAGRQPTAPKIAIVESKPKVRDNIEIYHVSDQSSSSSDNGWSEDESEGTTPSSISSDHSLQQRGRGRSPKRTHSDYHRNVIIQDSRQAEKRDTPPQRQRVRFNSPDYLYREESRSPREKYHARSRAEEPWRAEPPRIIQVPRHSVRHVPGLSTRHDTSNNKDNIGERPLERARLNDSHHEHDIRRDNDRFKYLEEDARRRRDFRERRNDRREDGDKYEGSDSRWSEQQARDYMHQRESRRSYRHNG</sequence>
<keyword evidence="4" id="KW-1185">Reference proteome</keyword>
<evidence type="ECO:0000313" key="4">
    <source>
        <dbReference type="Proteomes" id="UP000091967"/>
    </source>
</evidence>
<feature type="compositionally biased region" description="Polar residues" evidence="2">
    <location>
        <begin position="18"/>
        <end position="37"/>
    </location>
</feature>
<gene>
    <name evidence="3" type="ORF">FPOA_07330</name>
</gene>